<keyword evidence="3 7" id="KW-0812">Transmembrane</keyword>
<dbReference type="Proteomes" id="UP001175353">
    <property type="component" value="Unassembled WGS sequence"/>
</dbReference>
<evidence type="ECO:0000313" key="8">
    <source>
        <dbReference type="EMBL" id="KAK0311754.1"/>
    </source>
</evidence>
<evidence type="ECO:0000313" key="9">
    <source>
        <dbReference type="EMBL" id="KAK1008088.1"/>
    </source>
</evidence>
<feature type="compositionally biased region" description="Polar residues" evidence="6">
    <location>
        <begin position="140"/>
        <end position="150"/>
    </location>
</feature>
<feature type="region of interest" description="Disordered" evidence="6">
    <location>
        <begin position="412"/>
        <end position="451"/>
    </location>
</feature>
<sequence length="473" mass="52570">MRALAYRASLTVINIFFPPLAVAMLCGWEWDCMLNCVLFLLAVIPSHVHGFYISCTYFHRRKKVRWKRPAALKGKAELTAHQVKKGRWPGGPKSLIHSDNVINGGASDAEAARLWRKENGLEEKHDWRSRHNGVKRIDSQRPSLAQQQGSILGRVASRRDETYESGVSHRQGSQLERTDAERTRRSNRRPDGSTTATEAHMACDGYGRTLEQRAQSVNRSAIGCKLLGGNDGVRRTIALLLPSMDTMFDDNFTFDTARSPSLDSSNAPTTRDTSRSVSPCSTVPPFPGSRFSVTDLAAQLADQRIRTDSRIRYDDCEAYAANDDDAGWTVMPSIERDAGIAPLRHSSTSTRQSSRPHSPSQRSQRQANARLLFTHSHRQDIAALVARMVQSKEQCSVSSSESLALTTTITEDEGYDSSDGSTAVHSRRSSVASARRVESRRASDVKSSGACVSKSIRFRRNKPLSRARTYERS</sequence>
<feature type="transmembrane region" description="Helical" evidence="7">
    <location>
        <begin position="12"/>
        <end position="30"/>
    </location>
</feature>
<dbReference type="AlphaFoldDB" id="A0AAN6KYA3"/>
<feature type="compositionally biased region" description="Basic and acidic residues" evidence="6">
    <location>
        <begin position="176"/>
        <end position="191"/>
    </location>
</feature>
<keyword evidence="5 7" id="KW-0472">Membrane</keyword>
<reference evidence="8" key="1">
    <citation type="submission" date="2021-12" db="EMBL/GenBank/DDBJ databases">
        <title>Black yeast isolated from Biological Soil Crust.</title>
        <authorList>
            <person name="Kurbessoian T."/>
        </authorList>
    </citation>
    <scope>NUCLEOTIDE SEQUENCE</scope>
    <source>
        <strain evidence="8">CCFEE 5208</strain>
    </source>
</reference>
<comment type="subcellular location">
    <subcellularLocation>
        <location evidence="1">Membrane</location>
    </subcellularLocation>
</comment>
<name>A0AAN6KYA3_9PEZI</name>
<dbReference type="EMBL" id="JAUJLE010000016">
    <property type="protein sequence ID" value="KAK1008088.1"/>
    <property type="molecule type" value="Genomic_DNA"/>
</dbReference>
<gene>
    <name evidence="8" type="ORF">LTR82_014126</name>
    <name evidence="9" type="ORF">LTR91_003156</name>
</gene>
<dbReference type="InterPro" id="IPR000612">
    <property type="entry name" value="PMP3"/>
</dbReference>
<reference evidence="9" key="2">
    <citation type="submission" date="2023-06" db="EMBL/GenBank/DDBJ databases">
        <title>Black Yeasts Isolated from many extreme environments.</title>
        <authorList>
            <person name="Coleine C."/>
            <person name="Stajich J.E."/>
            <person name="Selbmann L."/>
        </authorList>
    </citation>
    <scope>NUCLEOTIDE SEQUENCE</scope>
    <source>
        <strain evidence="9">CCFEE 5200</strain>
    </source>
</reference>
<evidence type="ECO:0000313" key="10">
    <source>
        <dbReference type="Proteomes" id="UP001175353"/>
    </source>
</evidence>
<dbReference type="EMBL" id="JASUXU010000067">
    <property type="protein sequence ID" value="KAK0311754.1"/>
    <property type="molecule type" value="Genomic_DNA"/>
</dbReference>
<organism evidence="9 10">
    <name type="scientific">Friedmanniomyces endolithicus</name>
    <dbReference type="NCBI Taxonomy" id="329885"/>
    <lineage>
        <taxon>Eukaryota</taxon>
        <taxon>Fungi</taxon>
        <taxon>Dikarya</taxon>
        <taxon>Ascomycota</taxon>
        <taxon>Pezizomycotina</taxon>
        <taxon>Dothideomycetes</taxon>
        <taxon>Dothideomycetidae</taxon>
        <taxon>Mycosphaerellales</taxon>
        <taxon>Teratosphaeriaceae</taxon>
        <taxon>Friedmanniomyces</taxon>
    </lineage>
</organism>
<evidence type="ECO:0000256" key="3">
    <source>
        <dbReference type="ARBA" id="ARBA00022692"/>
    </source>
</evidence>
<accession>A0AAN6KYA3</accession>
<evidence type="ECO:0000256" key="2">
    <source>
        <dbReference type="ARBA" id="ARBA00009530"/>
    </source>
</evidence>
<dbReference type="Pfam" id="PF01679">
    <property type="entry name" value="Pmp3"/>
    <property type="match status" value="1"/>
</dbReference>
<dbReference type="GO" id="GO:0016020">
    <property type="term" value="C:membrane"/>
    <property type="evidence" value="ECO:0007669"/>
    <property type="project" value="UniProtKB-SubCell"/>
</dbReference>
<keyword evidence="4 7" id="KW-1133">Transmembrane helix</keyword>
<dbReference type="Proteomes" id="UP001168146">
    <property type="component" value="Unassembled WGS sequence"/>
</dbReference>
<feature type="region of interest" description="Disordered" evidence="6">
    <location>
        <begin position="345"/>
        <end position="366"/>
    </location>
</feature>
<comment type="caution">
    <text evidence="9">The sequence shown here is derived from an EMBL/GenBank/DDBJ whole genome shotgun (WGS) entry which is preliminary data.</text>
</comment>
<feature type="region of interest" description="Disordered" evidence="6">
    <location>
        <begin position="125"/>
        <end position="199"/>
    </location>
</feature>
<feature type="transmembrane region" description="Helical" evidence="7">
    <location>
        <begin position="36"/>
        <end position="58"/>
    </location>
</feature>
<evidence type="ECO:0000256" key="1">
    <source>
        <dbReference type="ARBA" id="ARBA00004370"/>
    </source>
</evidence>
<evidence type="ECO:0000256" key="4">
    <source>
        <dbReference type="ARBA" id="ARBA00022989"/>
    </source>
</evidence>
<evidence type="ECO:0000256" key="5">
    <source>
        <dbReference type="ARBA" id="ARBA00023136"/>
    </source>
</evidence>
<proteinExistence type="inferred from homology"/>
<protein>
    <recommendedName>
        <fullName evidence="11">Plasma membrane proteolipid 3</fullName>
    </recommendedName>
</protein>
<comment type="similarity">
    <text evidence="2">Belongs to the UPF0057 (PMP3) family.</text>
</comment>
<keyword evidence="10" id="KW-1185">Reference proteome</keyword>
<evidence type="ECO:0008006" key="11">
    <source>
        <dbReference type="Google" id="ProtNLM"/>
    </source>
</evidence>
<feature type="compositionally biased region" description="Polar residues" evidence="6">
    <location>
        <begin position="258"/>
        <end position="281"/>
    </location>
</feature>
<evidence type="ECO:0000256" key="7">
    <source>
        <dbReference type="SAM" id="Phobius"/>
    </source>
</evidence>
<feature type="region of interest" description="Disordered" evidence="6">
    <location>
        <begin position="256"/>
        <end position="283"/>
    </location>
</feature>
<feature type="compositionally biased region" description="Basic and acidic residues" evidence="6">
    <location>
        <begin position="435"/>
        <end position="444"/>
    </location>
</feature>
<evidence type="ECO:0000256" key="6">
    <source>
        <dbReference type="SAM" id="MobiDB-lite"/>
    </source>
</evidence>